<dbReference type="GO" id="GO:0034702">
    <property type="term" value="C:monoatomic ion channel complex"/>
    <property type="evidence" value="ECO:0007669"/>
    <property type="project" value="UniProtKB-KW"/>
</dbReference>
<dbReference type="GO" id="GO:0006813">
    <property type="term" value="P:potassium ion transport"/>
    <property type="evidence" value="ECO:0007669"/>
    <property type="project" value="UniProtKB-KW"/>
</dbReference>
<feature type="domain" description="Inward rectifier potassium channel C-terminal" evidence="15">
    <location>
        <begin position="261"/>
        <end position="303"/>
    </location>
</feature>
<evidence type="ECO:0000256" key="6">
    <source>
        <dbReference type="ARBA" id="ARBA00022958"/>
    </source>
</evidence>
<gene>
    <name evidence="16" type="ORF">ACHAWU_006066</name>
    <name evidence="17" type="ORF">ACHAWU_008114</name>
</gene>
<dbReference type="EMBL" id="JALLBG020000231">
    <property type="protein sequence ID" value="KAL3758406.1"/>
    <property type="molecule type" value="Genomic_DNA"/>
</dbReference>
<evidence type="ECO:0000256" key="4">
    <source>
        <dbReference type="ARBA" id="ARBA00022692"/>
    </source>
</evidence>
<feature type="compositionally biased region" description="Low complexity" evidence="12">
    <location>
        <begin position="1"/>
        <end position="31"/>
    </location>
</feature>
<keyword evidence="4 11" id="KW-0812">Transmembrane</keyword>
<keyword evidence="3 11" id="KW-0633">Potassium transport</keyword>
<dbReference type="InterPro" id="IPR014756">
    <property type="entry name" value="Ig_E-set"/>
</dbReference>
<keyword evidence="8 11" id="KW-0406">Ion transport</keyword>
<evidence type="ECO:0000313" key="16">
    <source>
        <dbReference type="EMBL" id="KAL3758406.1"/>
    </source>
</evidence>
<feature type="domain" description="Potassium channel inwardly rectifying transmembrane" evidence="14">
    <location>
        <begin position="130"/>
        <end position="253"/>
    </location>
</feature>
<dbReference type="SUPFAM" id="SSF81296">
    <property type="entry name" value="E set domains"/>
    <property type="match status" value="1"/>
</dbReference>
<evidence type="ECO:0000256" key="5">
    <source>
        <dbReference type="ARBA" id="ARBA00022882"/>
    </source>
</evidence>
<protein>
    <submittedName>
        <fullName evidence="17">Uncharacterized protein</fullName>
    </submittedName>
</protein>
<evidence type="ECO:0000256" key="10">
    <source>
        <dbReference type="ARBA" id="ARBA00023303"/>
    </source>
</evidence>
<dbReference type="EMBL" id="JALLBG020000125">
    <property type="protein sequence ID" value="KAL3763205.1"/>
    <property type="molecule type" value="Genomic_DNA"/>
</dbReference>
<accession>A0ABD3MGF9</accession>
<keyword evidence="10 11" id="KW-0407">Ion channel</keyword>
<keyword evidence="6 11" id="KW-0630">Potassium</keyword>
<feature type="compositionally biased region" description="Polar residues" evidence="12">
    <location>
        <begin position="68"/>
        <end position="78"/>
    </location>
</feature>
<feature type="region of interest" description="Disordered" evidence="12">
    <location>
        <begin position="1"/>
        <end position="95"/>
    </location>
</feature>
<organism evidence="17 18">
    <name type="scientific">Discostella pseudostelligera</name>
    <dbReference type="NCBI Taxonomy" id="259834"/>
    <lineage>
        <taxon>Eukaryota</taxon>
        <taxon>Sar</taxon>
        <taxon>Stramenopiles</taxon>
        <taxon>Ochrophyta</taxon>
        <taxon>Bacillariophyta</taxon>
        <taxon>Coscinodiscophyceae</taxon>
        <taxon>Thalassiosirophycidae</taxon>
        <taxon>Stephanodiscales</taxon>
        <taxon>Stephanodiscaceae</taxon>
        <taxon>Discostella</taxon>
    </lineage>
</organism>
<dbReference type="InterPro" id="IPR040445">
    <property type="entry name" value="Kir_TM"/>
</dbReference>
<dbReference type="InterPro" id="IPR041647">
    <property type="entry name" value="IRK_C"/>
</dbReference>
<evidence type="ECO:0000256" key="9">
    <source>
        <dbReference type="ARBA" id="ARBA00023136"/>
    </source>
</evidence>
<feature type="transmembrane region" description="Helical" evidence="13">
    <location>
        <begin position="226"/>
        <end position="248"/>
    </location>
</feature>
<proteinExistence type="inferred from homology"/>
<keyword evidence="2 11" id="KW-0813">Transport</keyword>
<comment type="caution">
    <text evidence="17">The sequence shown here is derived from an EMBL/GenBank/DDBJ whole genome shotgun (WGS) entry which is preliminary data.</text>
</comment>
<dbReference type="Pfam" id="PF17655">
    <property type="entry name" value="IRK_C"/>
    <property type="match status" value="2"/>
</dbReference>
<evidence type="ECO:0000256" key="13">
    <source>
        <dbReference type="SAM" id="Phobius"/>
    </source>
</evidence>
<reference evidence="17 18" key="1">
    <citation type="submission" date="2024-10" db="EMBL/GenBank/DDBJ databases">
        <title>Updated reference genomes for cyclostephanoid diatoms.</title>
        <authorList>
            <person name="Roberts W.R."/>
            <person name="Alverson A.J."/>
        </authorList>
    </citation>
    <scope>NUCLEOTIDE SEQUENCE [LARGE SCALE GENOMIC DNA]</scope>
    <source>
        <strain evidence="17 18">AJA232-27</strain>
    </source>
</reference>
<dbReference type="PANTHER" id="PTHR11767">
    <property type="entry name" value="INWARD RECTIFIER POTASSIUM CHANNEL"/>
    <property type="match status" value="1"/>
</dbReference>
<dbReference type="Gene3D" id="2.60.40.1400">
    <property type="entry name" value="G protein-activated inward rectifier potassium channel 1"/>
    <property type="match status" value="1"/>
</dbReference>
<keyword evidence="7 13" id="KW-1133">Transmembrane helix</keyword>
<name>A0ABD3MGF9_9STRA</name>
<feature type="compositionally biased region" description="Low complexity" evidence="12">
    <location>
        <begin position="48"/>
        <end position="59"/>
    </location>
</feature>
<dbReference type="Proteomes" id="UP001530293">
    <property type="component" value="Unassembled WGS sequence"/>
</dbReference>
<evidence type="ECO:0000256" key="2">
    <source>
        <dbReference type="ARBA" id="ARBA00022448"/>
    </source>
</evidence>
<dbReference type="InterPro" id="IPR016449">
    <property type="entry name" value="K_chnl_inward-rec_Kir"/>
</dbReference>
<keyword evidence="5 11" id="KW-0851">Voltage-gated channel</keyword>
<evidence type="ECO:0000259" key="14">
    <source>
        <dbReference type="Pfam" id="PF01007"/>
    </source>
</evidence>
<evidence type="ECO:0000313" key="18">
    <source>
        <dbReference type="Proteomes" id="UP001530293"/>
    </source>
</evidence>
<dbReference type="GO" id="GO:0034220">
    <property type="term" value="P:monoatomic ion transmembrane transport"/>
    <property type="evidence" value="ECO:0007669"/>
    <property type="project" value="UniProtKB-KW"/>
</dbReference>
<evidence type="ECO:0000256" key="7">
    <source>
        <dbReference type="ARBA" id="ARBA00022989"/>
    </source>
</evidence>
<evidence type="ECO:0000256" key="3">
    <source>
        <dbReference type="ARBA" id="ARBA00022538"/>
    </source>
</evidence>
<dbReference type="Pfam" id="PF01007">
    <property type="entry name" value="IRK"/>
    <property type="match status" value="1"/>
</dbReference>
<comment type="subcellular location">
    <subcellularLocation>
        <location evidence="1 11">Membrane</location>
        <topology evidence="1 11">Multi-pass membrane protein</topology>
    </subcellularLocation>
</comment>
<evidence type="ECO:0000313" key="17">
    <source>
        <dbReference type="EMBL" id="KAL3763205.1"/>
    </source>
</evidence>
<evidence type="ECO:0000256" key="12">
    <source>
        <dbReference type="SAM" id="MobiDB-lite"/>
    </source>
</evidence>
<keyword evidence="9 13" id="KW-0472">Membrane</keyword>
<sequence length="555" mass="61480">MGSQLEQPLLPLPLPTTTATATGSGISSSGPRILDRDGDFSQSRGRWRVSNVNSRSRTSAGSVRQRHSGSNASNTTVLDANRSAAPTLPRRPRSPPPTVWDRLCCRSNGYCCCREADNQPRLTPRRCWDDWFHTLSHTPTCILMFGIFIAYFITIVIFAGLYLTVNKVGSHADVLLGSGATFAESSSFCGMDINNHMEALYFSLSTMATIGYGTSDYYFGDCWTPFILVLLQVFSAIVFSSLAVGLLFQRISRGQKRGRTIVFSDAAVIRKVGGSWYFMFRVAELRKRHVIGAKVRVYCVKHDRCPVAIPRGGGEAVELETAYFVSHPLSLMNGPSSPDVDNEEEPNSNVSYEQHILMGLPHVVVHRLDFLSPMLPPRPVWYDEVGTPHGPRDGVSTTATLGESVSDDAAISNSQMEERQLPAQGSTSTEEITDFLRDRQAEIIVLCEGTCEVTGMALQARQSYRLEDIAFHQSFAPCVFPVGSNETIRRRGRWNPFAKNRDRVDQDENSRDIGDEEYNNHRGATLEIDFSQFHQLIPAPLNSMSCPYIPSSSAG</sequence>
<evidence type="ECO:0000259" key="15">
    <source>
        <dbReference type="Pfam" id="PF17655"/>
    </source>
</evidence>
<feature type="domain" description="Inward rectifier potassium channel C-terminal" evidence="15">
    <location>
        <begin position="436"/>
        <end position="480"/>
    </location>
</feature>
<dbReference type="InterPro" id="IPR013518">
    <property type="entry name" value="K_chnl_inward-rec_Kir_cyto"/>
</dbReference>
<keyword evidence="18" id="KW-1185">Reference proteome</keyword>
<evidence type="ECO:0000256" key="11">
    <source>
        <dbReference type="RuleBase" id="RU003822"/>
    </source>
</evidence>
<comment type="similarity">
    <text evidence="11">Belongs to the inward rectifier-type potassium channel (TC 1.A.2.1) family.</text>
</comment>
<feature type="transmembrane region" description="Helical" evidence="13">
    <location>
        <begin position="142"/>
        <end position="163"/>
    </location>
</feature>
<dbReference type="PANTHER" id="PTHR11767:SF103">
    <property type="entry name" value="POTASSIUM CHANNEL INWARDLY RECTIFYING TRANSMEMBRANE DOMAIN-CONTAINING PROTEIN"/>
    <property type="match status" value="1"/>
</dbReference>
<evidence type="ECO:0000256" key="8">
    <source>
        <dbReference type="ARBA" id="ARBA00023065"/>
    </source>
</evidence>
<dbReference type="SUPFAM" id="SSF81324">
    <property type="entry name" value="Voltage-gated potassium channels"/>
    <property type="match status" value="1"/>
</dbReference>
<dbReference type="Gene3D" id="1.10.287.70">
    <property type="match status" value="1"/>
</dbReference>
<dbReference type="AlphaFoldDB" id="A0ABD3MGF9"/>
<evidence type="ECO:0000256" key="1">
    <source>
        <dbReference type="ARBA" id="ARBA00004141"/>
    </source>
</evidence>